<accession>A0A4D6NNJ3</accession>
<dbReference type="InterPro" id="IPR014025">
    <property type="entry name" value="Glutaredoxin_subgr"/>
</dbReference>
<comment type="similarity">
    <text evidence="2">Belongs to the glutaredoxin family. CPYC subfamily.</text>
</comment>
<dbReference type="CDD" id="cd03419">
    <property type="entry name" value="GRX_GRXh_1_2_like"/>
    <property type="match status" value="1"/>
</dbReference>
<evidence type="ECO:0000256" key="2">
    <source>
        <dbReference type="ARBA" id="ARBA00007190"/>
    </source>
</evidence>
<gene>
    <name evidence="10" type="ORF">DEO72_LG11g1512</name>
</gene>
<dbReference type="InterPro" id="IPR036249">
    <property type="entry name" value="Thioredoxin-like_sf"/>
</dbReference>
<keyword evidence="11" id="KW-1185">Reference proteome</keyword>
<keyword evidence="7" id="KW-0472">Membrane</keyword>
<dbReference type="PRINTS" id="PR00160">
    <property type="entry name" value="GLUTAREDOXIN"/>
</dbReference>
<evidence type="ECO:0000256" key="5">
    <source>
        <dbReference type="ARBA" id="ARBA00070479"/>
    </source>
</evidence>
<feature type="signal peptide" evidence="8">
    <location>
        <begin position="1"/>
        <end position="27"/>
    </location>
</feature>
<keyword evidence="3" id="KW-0813">Transport</keyword>
<dbReference type="InterPro" id="IPR002109">
    <property type="entry name" value="Glutaredoxin"/>
</dbReference>
<feature type="region of interest" description="Disordered" evidence="6">
    <location>
        <begin position="980"/>
        <end position="1011"/>
    </location>
</feature>
<dbReference type="Proteomes" id="UP000501690">
    <property type="component" value="Linkage Group LG11"/>
</dbReference>
<dbReference type="AlphaFoldDB" id="A0A4D6NNJ3"/>
<dbReference type="PANTHER" id="PTHR34677:SF1">
    <property type="entry name" value="TRANSMEMBRANE PROTEIN"/>
    <property type="match status" value="1"/>
</dbReference>
<dbReference type="SUPFAM" id="SSF52833">
    <property type="entry name" value="Thioredoxin-like"/>
    <property type="match status" value="1"/>
</dbReference>
<protein>
    <recommendedName>
        <fullName evidence="5">Glutaredoxin</fullName>
    </recommendedName>
</protein>
<dbReference type="PROSITE" id="PS51354">
    <property type="entry name" value="GLUTAREDOXIN_2"/>
    <property type="match status" value="1"/>
</dbReference>
<keyword evidence="4" id="KW-0676">Redox-active center</keyword>
<dbReference type="FunFam" id="3.40.30.10:FF:000093">
    <property type="entry name" value="Glutaredoxin 2"/>
    <property type="match status" value="1"/>
</dbReference>
<feature type="transmembrane region" description="Helical" evidence="7">
    <location>
        <begin position="881"/>
        <end position="900"/>
    </location>
</feature>
<feature type="domain" description="Glutaredoxin" evidence="9">
    <location>
        <begin position="1154"/>
        <end position="1216"/>
    </location>
</feature>
<keyword evidence="8" id="KW-0732">Signal</keyword>
<keyword evidence="3" id="KW-0249">Electron transport</keyword>
<feature type="transmembrane region" description="Helical" evidence="7">
    <location>
        <begin position="912"/>
        <end position="929"/>
    </location>
</feature>
<evidence type="ECO:0000256" key="1">
    <source>
        <dbReference type="ARBA" id="ARBA00002549"/>
    </source>
</evidence>
<dbReference type="PROSITE" id="PS00194">
    <property type="entry name" value="THIOREDOXIN_1"/>
    <property type="match status" value="1"/>
</dbReference>
<dbReference type="PANTHER" id="PTHR34677">
    <property type="match status" value="1"/>
</dbReference>
<evidence type="ECO:0000256" key="6">
    <source>
        <dbReference type="SAM" id="MobiDB-lite"/>
    </source>
</evidence>
<evidence type="ECO:0000313" key="11">
    <source>
        <dbReference type="Proteomes" id="UP000501690"/>
    </source>
</evidence>
<evidence type="ECO:0000256" key="8">
    <source>
        <dbReference type="SAM" id="SignalP"/>
    </source>
</evidence>
<feature type="transmembrane region" description="Helical" evidence="7">
    <location>
        <begin position="851"/>
        <end position="869"/>
    </location>
</feature>
<dbReference type="EMBL" id="CP039355">
    <property type="protein sequence ID" value="QCE14511.1"/>
    <property type="molecule type" value="Genomic_DNA"/>
</dbReference>
<feature type="transmembrane region" description="Helical" evidence="7">
    <location>
        <begin position="663"/>
        <end position="683"/>
    </location>
</feature>
<evidence type="ECO:0000256" key="3">
    <source>
        <dbReference type="ARBA" id="ARBA00022982"/>
    </source>
</evidence>
<evidence type="ECO:0000256" key="7">
    <source>
        <dbReference type="SAM" id="Phobius"/>
    </source>
</evidence>
<proteinExistence type="inferred from homology"/>
<dbReference type="Gene3D" id="3.40.30.10">
    <property type="entry name" value="Glutaredoxin"/>
    <property type="match status" value="1"/>
</dbReference>
<keyword evidence="7" id="KW-0812">Transmembrane</keyword>
<sequence length="1248" mass="138679">MGLLRLSFLSVLSCLLPLLCSITKGGASDVYVKFLKVPHAFSHSKSATFAFQVLNSSSGGHCSNCTLRCKLDDEITSVCKNGKVSYRSLRDGNHTFEVCTRHEGLGCATYNWTVDTTPPTAYVTASTSFTSSLNVSVNISFTEPCIGGGGFGCKSVNACNLLVYGAGQVIPSSFRVLQPNLTYSLLVSLSSTVQYGRAILVMDRNFCTDLAGNNFMRMPNSSVYIHFDRRKVFVNIRTRVPEELLQLNSETRTVQATNDFDRLKIYLYFSAPVLNSSTEILNSINISQGSLHLNNSKSLGDRRFGFRVTNISSTAIISINFNSESIITRQGTQVSPIAPVTFLYDTTRPAVMLSTYSMRTREHNLQILIKFLKPVFGFNSSCVSISGGLLKSFHEIRRDIYMVELLADDGLVFVSVPENVTRDVAGNKNLASNFLQVRHYSMPLISSVVSAFATASFVLTSIAAGFLTISSASLQSVGTFTRSSSFSVFDPARNLLRILSHIQVFALSRWLAVKLPVEFYEFARHLQWTIPYFTVPWESEPMNLFMVSSNPFGTSKANNKAPEIIPNKLVKSLNFAASVYGSPLTSSEYQQYFESENLKPEAEYVLDSQHSSGWTEFYRSMFWLAVICGGLMVLHAFLLIVLKFGKRNSEKHTIHGALTFPRFEIFLIFLALPNICKSSAVLIQGGSPSGVAVGTILFIFVCIVLLALFLFLSIGITFGRLLQYKEVHQEGLTFHWYQELERVTLGPGKRGQWTWKEQPRSVYLTIFGPLFEDLRGPPKYMLSQISGGTGNTPSQRDRIIASDDETEDAEAPFIQKLFGILRIYYVFLESIRRVSLGILAGRFVPTQSSKTPLIIMLSMTSFQLFFMLLKKPFIKKRVQLVEIISLTCEVALFATCFVLLKKEFSVRAETKTGIFMLVLFLVEYCAQIMNEWYALYVQTKMLDPEEKSLLTGLKNALVGFLLYFIPQKCIKDLVKRLPQNGNGNNEESRDTASGGDRSRFSSSRSSGTPDGAWLKQIREFTKSSFGRERSVNDPSTSGTTAWSGLWGTKRSGSSSSEFKSKSISSFVLMLSNSVPPRSSKIQHLCSVFGLDLFPSNTCPEPKLQAFSIFFSSSITIPYKYTDKEMGSLLSSPKTKEQMEAALNKVKDIVSSSPVVVFSKTYCGYCKRVKDLFQQLGASYKVVELDTESDGGDIHSALIEWTGLRTVPNVFIGGKHIGGCDTVLEKYKTKQLVPLLNDAGAIANNSAQL</sequence>
<evidence type="ECO:0000313" key="10">
    <source>
        <dbReference type="EMBL" id="QCE14511.1"/>
    </source>
</evidence>
<feature type="chain" id="PRO_5020037560" description="Glutaredoxin" evidence="8">
    <location>
        <begin position="28"/>
        <end position="1248"/>
    </location>
</feature>
<feature type="transmembrane region" description="Helical" evidence="7">
    <location>
        <begin position="621"/>
        <end position="642"/>
    </location>
</feature>
<name>A0A4D6NNJ3_VIGUN</name>
<keyword evidence="7" id="KW-1133">Transmembrane helix</keyword>
<dbReference type="Pfam" id="PF00462">
    <property type="entry name" value="Glutaredoxin"/>
    <property type="match status" value="1"/>
</dbReference>
<comment type="function">
    <text evidence="1">Has a glutathione-disulfide oxidoreductase activity in the presence of NADPH and glutathione reductase. Reduces low molecular weight disulfides and proteins.</text>
</comment>
<evidence type="ECO:0000259" key="9">
    <source>
        <dbReference type="Pfam" id="PF00462"/>
    </source>
</evidence>
<evidence type="ECO:0000256" key="4">
    <source>
        <dbReference type="ARBA" id="ARBA00023284"/>
    </source>
</evidence>
<organism evidence="10 11">
    <name type="scientific">Vigna unguiculata</name>
    <name type="common">Cowpea</name>
    <dbReference type="NCBI Taxonomy" id="3917"/>
    <lineage>
        <taxon>Eukaryota</taxon>
        <taxon>Viridiplantae</taxon>
        <taxon>Streptophyta</taxon>
        <taxon>Embryophyta</taxon>
        <taxon>Tracheophyta</taxon>
        <taxon>Spermatophyta</taxon>
        <taxon>Magnoliopsida</taxon>
        <taxon>eudicotyledons</taxon>
        <taxon>Gunneridae</taxon>
        <taxon>Pentapetalae</taxon>
        <taxon>rosids</taxon>
        <taxon>fabids</taxon>
        <taxon>Fabales</taxon>
        <taxon>Fabaceae</taxon>
        <taxon>Papilionoideae</taxon>
        <taxon>50 kb inversion clade</taxon>
        <taxon>NPAAA clade</taxon>
        <taxon>indigoferoid/millettioid clade</taxon>
        <taxon>Phaseoleae</taxon>
        <taxon>Vigna</taxon>
    </lineage>
</organism>
<dbReference type="InterPro" id="IPR017937">
    <property type="entry name" value="Thioredoxin_CS"/>
</dbReference>
<reference evidence="10 11" key="1">
    <citation type="submission" date="2019-04" db="EMBL/GenBank/DDBJ databases">
        <title>An improved genome assembly and genetic linkage map for asparagus bean, Vigna unguiculata ssp. sesquipedialis.</title>
        <authorList>
            <person name="Xia Q."/>
            <person name="Zhang R."/>
            <person name="Dong Y."/>
        </authorList>
    </citation>
    <scope>NUCLEOTIDE SEQUENCE [LARGE SCALE GENOMIC DNA]</scope>
    <source>
        <tissue evidence="10">Leaf</tissue>
    </source>
</reference>
<feature type="transmembrane region" description="Helical" evidence="7">
    <location>
        <begin position="695"/>
        <end position="718"/>
    </location>
</feature>